<name>A0A7S4IU57_9EUKA</name>
<dbReference type="InterPro" id="IPR005151">
    <property type="entry name" value="Tail-specific_protease"/>
</dbReference>
<reference evidence="2" key="1">
    <citation type="submission" date="2021-01" db="EMBL/GenBank/DDBJ databases">
        <authorList>
            <person name="Corre E."/>
            <person name="Pelletier E."/>
            <person name="Niang G."/>
            <person name="Scheremetjew M."/>
            <person name="Finn R."/>
            <person name="Kale V."/>
            <person name="Holt S."/>
            <person name="Cochrane G."/>
            <person name="Meng A."/>
            <person name="Brown T."/>
            <person name="Cohen L."/>
        </authorList>
    </citation>
    <scope>NUCLEOTIDE SEQUENCE</scope>
    <source>
        <strain evidence="2">UIO037</strain>
    </source>
</reference>
<dbReference type="PANTHER" id="PTHR32060:SF22">
    <property type="entry name" value="CARBOXYL-TERMINAL-PROCESSING PEPTIDASE 3, CHLOROPLASTIC"/>
    <property type="match status" value="1"/>
</dbReference>
<dbReference type="GO" id="GO:0006508">
    <property type="term" value="P:proteolysis"/>
    <property type="evidence" value="ECO:0007669"/>
    <property type="project" value="InterPro"/>
</dbReference>
<proteinExistence type="predicted"/>
<evidence type="ECO:0000313" key="2">
    <source>
        <dbReference type="EMBL" id="CAE2239778.1"/>
    </source>
</evidence>
<organism evidence="2">
    <name type="scientific">Prymnesium polylepis</name>
    <dbReference type="NCBI Taxonomy" id="72548"/>
    <lineage>
        <taxon>Eukaryota</taxon>
        <taxon>Haptista</taxon>
        <taxon>Haptophyta</taxon>
        <taxon>Prymnesiophyceae</taxon>
        <taxon>Prymnesiales</taxon>
        <taxon>Prymnesiaceae</taxon>
        <taxon>Prymnesium</taxon>
    </lineage>
</organism>
<dbReference type="GO" id="GO:0004175">
    <property type="term" value="F:endopeptidase activity"/>
    <property type="evidence" value="ECO:0007669"/>
    <property type="project" value="TreeGrafter"/>
</dbReference>
<dbReference type="GO" id="GO:0008236">
    <property type="term" value="F:serine-type peptidase activity"/>
    <property type="evidence" value="ECO:0007669"/>
    <property type="project" value="InterPro"/>
</dbReference>
<dbReference type="Gene3D" id="3.90.226.10">
    <property type="entry name" value="2-enoyl-CoA Hydratase, Chain A, domain 1"/>
    <property type="match status" value="1"/>
</dbReference>
<dbReference type="Pfam" id="PF03572">
    <property type="entry name" value="Peptidase_S41"/>
    <property type="match status" value="1"/>
</dbReference>
<protein>
    <recommendedName>
        <fullName evidence="1">Tail specific protease domain-containing protein</fullName>
    </recommendedName>
</protein>
<dbReference type="EMBL" id="HBKO01027737">
    <property type="protein sequence ID" value="CAE2239778.1"/>
    <property type="molecule type" value="Transcribed_RNA"/>
</dbReference>
<sequence>MQPLYSRERLQWGLPLQVWIDAKTASSGEVLAGALHDNCRAKLVGKTTYGKGVIQGVFGLSDGGALVETVASYSTPSGKEINRRGISPDEDRFLISDVLGDSFVDSDLKRAAFKLPACVPPVQADVATK</sequence>
<dbReference type="PANTHER" id="PTHR32060">
    <property type="entry name" value="TAIL-SPECIFIC PROTEASE"/>
    <property type="match status" value="1"/>
</dbReference>
<dbReference type="AlphaFoldDB" id="A0A7S4IU57"/>
<dbReference type="InterPro" id="IPR029045">
    <property type="entry name" value="ClpP/crotonase-like_dom_sf"/>
</dbReference>
<accession>A0A7S4IU57</accession>
<gene>
    <name evidence="2" type="ORF">CPOL0286_LOCUS12752</name>
</gene>
<evidence type="ECO:0000259" key="1">
    <source>
        <dbReference type="Pfam" id="PF03572"/>
    </source>
</evidence>
<feature type="domain" description="Tail specific protease" evidence="1">
    <location>
        <begin position="9"/>
        <end position="90"/>
    </location>
</feature>
<dbReference type="SUPFAM" id="SSF52096">
    <property type="entry name" value="ClpP/crotonase"/>
    <property type="match status" value="1"/>
</dbReference>